<name>A0A381NN72_9ZZZZ</name>
<evidence type="ECO:0000256" key="1">
    <source>
        <dbReference type="SAM" id="MobiDB-lite"/>
    </source>
</evidence>
<organism evidence="3">
    <name type="scientific">marine metagenome</name>
    <dbReference type="NCBI Taxonomy" id="408172"/>
    <lineage>
        <taxon>unclassified sequences</taxon>
        <taxon>metagenomes</taxon>
        <taxon>ecological metagenomes</taxon>
    </lineage>
</organism>
<reference evidence="3" key="1">
    <citation type="submission" date="2018-05" db="EMBL/GenBank/DDBJ databases">
        <authorList>
            <person name="Lanie J.A."/>
            <person name="Ng W.-L."/>
            <person name="Kazmierczak K.M."/>
            <person name="Andrzejewski T.M."/>
            <person name="Davidsen T.M."/>
            <person name="Wayne K.J."/>
            <person name="Tettelin H."/>
            <person name="Glass J.I."/>
            <person name="Rusch D."/>
            <person name="Podicherti R."/>
            <person name="Tsui H.-C.T."/>
            <person name="Winkler M.E."/>
        </authorList>
    </citation>
    <scope>NUCLEOTIDE SEQUENCE</scope>
</reference>
<dbReference type="EMBL" id="UINC01000437">
    <property type="protein sequence ID" value="SUZ55268.1"/>
    <property type="molecule type" value="Genomic_DNA"/>
</dbReference>
<protein>
    <recommendedName>
        <fullName evidence="2">PKD domain-containing protein</fullName>
    </recommendedName>
</protein>
<accession>A0A381NN72</accession>
<evidence type="ECO:0000259" key="2">
    <source>
        <dbReference type="PROSITE" id="PS50093"/>
    </source>
</evidence>
<feature type="region of interest" description="Disordered" evidence="1">
    <location>
        <begin position="184"/>
        <end position="205"/>
    </location>
</feature>
<dbReference type="InterPro" id="IPR013783">
    <property type="entry name" value="Ig-like_fold"/>
</dbReference>
<proteinExistence type="predicted"/>
<dbReference type="PROSITE" id="PS50093">
    <property type="entry name" value="PKD"/>
    <property type="match status" value="1"/>
</dbReference>
<dbReference type="SUPFAM" id="SSF49299">
    <property type="entry name" value="PKD domain"/>
    <property type="match status" value="1"/>
</dbReference>
<dbReference type="InterPro" id="IPR035986">
    <property type="entry name" value="PKD_dom_sf"/>
</dbReference>
<dbReference type="Gene3D" id="2.60.40.10">
    <property type="entry name" value="Immunoglobulins"/>
    <property type="match status" value="2"/>
</dbReference>
<dbReference type="PROSITE" id="PS51257">
    <property type="entry name" value="PROKAR_LIPOPROTEIN"/>
    <property type="match status" value="1"/>
</dbReference>
<evidence type="ECO:0000313" key="3">
    <source>
        <dbReference type="EMBL" id="SUZ55268.1"/>
    </source>
</evidence>
<dbReference type="InterPro" id="IPR000601">
    <property type="entry name" value="PKD_dom"/>
</dbReference>
<dbReference type="AlphaFoldDB" id="A0A381NN72"/>
<dbReference type="CDD" id="cd00146">
    <property type="entry name" value="PKD"/>
    <property type="match status" value="1"/>
</dbReference>
<dbReference type="Pfam" id="PF18911">
    <property type="entry name" value="PKD_4"/>
    <property type="match status" value="1"/>
</dbReference>
<dbReference type="SMART" id="SM00089">
    <property type="entry name" value="PKD"/>
    <property type="match status" value="1"/>
</dbReference>
<dbReference type="InterPro" id="IPR022409">
    <property type="entry name" value="PKD/Chitinase_dom"/>
</dbReference>
<sequence length="367" mass="40941">MRKVIIPGPAPCGVMRQLALLTGLLLMTVGCIDLDRGDEPNQEPLAKAKTETAGPYEPETEIWFTGSGSSDPDGDGLDFFWDFDAADGDSQRIVGQGDNGRAAHTYHEEGSYSVTLTVRDPDGAEDTATLQVTIARQTDELRAVVSTEDETEAVYHPGQSLRYDLSATGSTADGDITEYEWDFSYDDDDGFQTERSSTSPETEQDFESGVFVISVRITDTLGEQDEAHGSDDLELVINFNTTITESLAGGTDEGQHDLPVNDVGYYSSGELRYIRLRLEYDTDSRHDLDLYLLNLTGEEVANNNTHDQDNNHQVNSIALEYYNSSHSQWFDEEGELGDWSVEVRRSNWDLGGEVEYKLYLDIIYWEE</sequence>
<gene>
    <name evidence="3" type="ORF">METZ01_LOCUS8122</name>
</gene>
<feature type="domain" description="PKD" evidence="2">
    <location>
        <begin position="61"/>
        <end position="134"/>
    </location>
</feature>